<reference evidence="2 3" key="1">
    <citation type="journal article" date="2019" name="Int. J. Syst. Evol. Microbiol.">
        <title>The Global Catalogue of Microorganisms (GCM) 10K type strain sequencing project: providing services to taxonomists for standard genome sequencing and annotation.</title>
        <authorList>
            <consortium name="The Broad Institute Genomics Platform"/>
            <consortium name="The Broad Institute Genome Sequencing Center for Infectious Disease"/>
            <person name="Wu L."/>
            <person name="Ma J."/>
        </authorList>
    </citation>
    <scope>NUCLEOTIDE SEQUENCE [LARGE SCALE GENOMIC DNA]</scope>
    <source>
        <strain evidence="2 3">JCM 11117</strain>
    </source>
</reference>
<dbReference type="InterPro" id="IPR024520">
    <property type="entry name" value="DUF3558"/>
</dbReference>
<sequence length="188" mass="19655">MLFVRRVVGAALAVMLVSACTVQGVAGPAAPEPLPPRPREVRLDGVDPCSLLTEAQRAELGLDGRPVFSQAAVALYPGADVPACDIRGFEPRAVTTGISLVTTTGIERYTSAELAAELRPTNVQGFPALVAVPTRFTDYCTVVVDVAPGQLLDVQFATGGRQPSIPQPQLCRDAEAVADAVMTTLLGD</sequence>
<proteinExistence type="predicted"/>
<evidence type="ECO:0000313" key="2">
    <source>
        <dbReference type="EMBL" id="GAA0926741.1"/>
    </source>
</evidence>
<accession>A0ABN1PFB9</accession>
<evidence type="ECO:0000313" key="3">
    <source>
        <dbReference type="Proteomes" id="UP001499967"/>
    </source>
</evidence>
<protein>
    <recommendedName>
        <fullName evidence="4">DUF3558 domain-containing protein</fullName>
    </recommendedName>
</protein>
<dbReference type="EMBL" id="BAAAHP010000033">
    <property type="protein sequence ID" value="GAA0926741.1"/>
    <property type="molecule type" value="Genomic_DNA"/>
</dbReference>
<dbReference type="PROSITE" id="PS51257">
    <property type="entry name" value="PROKAR_LIPOPROTEIN"/>
    <property type="match status" value="1"/>
</dbReference>
<comment type="caution">
    <text evidence="2">The sequence shown here is derived from an EMBL/GenBank/DDBJ whole genome shotgun (WGS) entry which is preliminary data.</text>
</comment>
<name>A0ABN1PFB9_9PSEU</name>
<feature type="chain" id="PRO_5046333170" description="DUF3558 domain-containing protein" evidence="1">
    <location>
        <begin position="20"/>
        <end position="188"/>
    </location>
</feature>
<keyword evidence="3" id="KW-1185">Reference proteome</keyword>
<dbReference type="Pfam" id="PF12079">
    <property type="entry name" value="DUF3558"/>
    <property type="match status" value="1"/>
</dbReference>
<gene>
    <name evidence="2" type="ORF">GCM10009559_12060</name>
</gene>
<keyword evidence="1" id="KW-0732">Signal</keyword>
<organism evidence="2 3">
    <name type="scientific">Pseudonocardia zijingensis</name>
    <dbReference type="NCBI Taxonomy" id="153376"/>
    <lineage>
        <taxon>Bacteria</taxon>
        <taxon>Bacillati</taxon>
        <taxon>Actinomycetota</taxon>
        <taxon>Actinomycetes</taxon>
        <taxon>Pseudonocardiales</taxon>
        <taxon>Pseudonocardiaceae</taxon>
        <taxon>Pseudonocardia</taxon>
    </lineage>
</organism>
<evidence type="ECO:0008006" key="4">
    <source>
        <dbReference type="Google" id="ProtNLM"/>
    </source>
</evidence>
<feature type="signal peptide" evidence="1">
    <location>
        <begin position="1"/>
        <end position="19"/>
    </location>
</feature>
<evidence type="ECO:0000256" key="1">
    <source>
        <dbReference type="SAM" id="SignalP"/>
    </source>
</evidence>
<dbReference type="Proteomes" id="UP001499967">
    <property type="component" value="Unassembled WGS sequence"/>
</dbReference>